<evidence type="ECO:0000256" key="1">
    <source>
        <dbReference type="SAM" id="SignalP"/>
    </source>
</evidence>
<evidence type="ECO:0000313" key="3">
    <source>
        <dbReference type="Proteomes" id="UP000537141"/>
    </source>
</evidence>
<dbReference type="RefSeq" id="WP_184424850.1">
    <property type="nucleotide sequence ID" value="NZ_AP027362.1"/>
</dbReference>
<name>A0A7X0NIL9_9GAMM</name>
<dbReference type="Proteomes" id="UP000537141">
    <property type="component" value="Unassembled WGS sequence"/>
</dbReference>
<dbReference type="EMBL" id="JACHHU010000023">
    <property type="protein sequence ID" value="MBB6544058.1"/>
    <property type="molecule type" value="Genomic_DNA"/>
</dbReference>
<keyword evidence="3" id="KW-1185">Reference proteome</keyword>
<comment type="caution">
    <text evidence="2">The sequence shown here is derived from an EMBL/GenBank/DDBJ whole genome shotgun (WGS) entry which is preliminary data.</text>
</comment>
<protein>
    <submittedName>
        <fullName evidence="2">Uncharacterized protein</fullName>
    </submittedName>
</protein>
<accession>A0A7X0NIL9</accession>
<organism evidence="2 3">
    <name type="scientific">Thalassotalea piscium</name>
    <dbReference type="NCBI Taxonomy" id="1230533"/>
    <lineage>
        <taxon>Bacteria</taxon>
        <taxon>Pseudomonadati</taxon>
        <taxon>Pseudomonadota</taxon>
        <taxon>Gammaproteobacteria</taxon>
        <taxon>Alteromonadales</taxon>
        <taxon>Colwelliaceae</taxon>
        <taxon>Thalassotalea</taxon>
    </lineage>
</organism>
<keyword evidence="1" id="KW-0732">Signal</keyword>
<dbReference type="AlphaFoldDB" id="A0A7X0NIL9"/>
<proteinExistence type="predicted"/>
<gene>
    <name evidence="2" type="ORF">HNQ55_002582</name>
</gene>
<sequence length="122" mass="13399">MKALKVAVLAFASIITLSSTAQTLNTNELSGKELLQEFNYNYPELANDDNFTKMVYHNKITGIKVFLSKNMPLLKFKTVVKGGDITPQFAVQCADNEDEVCTTTTKNGRVIKQSCECVAGGE</sequence>
<evidence type="ECO:0000313" key="2">
    <source>
        <dbReference type="EMBL" id="MBB6544058.1"/>
    </source>
</evidence>
<reference evidence="2 3" key="1">
    <citation type="submission" date="2020-08" db="EMBL/GenBank/DDBJ databases">
        <title>Genomic Encyclopedia of Type Strains, Phase IV (KMG-IV): sequencing the most valuable type-strain genomes for metagenomic binning, comparative biology and taxonomic classification.</title>
        <authorList>
            <person name="Goeker M."/>
        </authorList>
    </citation>
    <scope>NUCLEOTIDE SEQUENCE [LARGE SCALE GENOMIC DNA]</scope>
    <source>
        <strain evidence="2 3">DSM 26287</strain>
    </source>
</reference>
<feature type="signal peptide" evidence="1">
    <location>
        <begin position="1"/>
        <end position="21"/>
    </location>
</feature>
<feature type="chain" id="PRO_5031385779" evidence="1">
    <location>
        <begin position="22"/>
        <end position="122"/>
    </location>
</feature>